<keyword evidence="12" id="KW-1185">Reference proteome</keyword>
<dbReference type="PANTHER" id="PTHR11264">
    <property type="entry name" value="URACIL-DNA GLYCOSYLASE"/>
    <property type="match status" value="1"/>
</dbReference>
<evidence type="ECO:0000256" key="4">
    <source>
        <dbReference type="ARBA" id="ARBA00022763"/>
    </source>
</evidence>
<evidence type="ECO:0000256" key="7">
    <source>
        <dbReference type="HAMAP-Rule" id="MF_03166"/>
    </source>
</evidence>
<dbReference type="NCBIfam" id="NF003588">
    <property type="entry name" value="PRK05254.1-1"/>
    <property type="match status" value="1"/>
</dbReference>
<dbReference type="InterPro" id="IPR005122">
    <property type="entry name" value="Uracil-DNA_glycosylase-like"/>
</dbReference>
<accession>T0MGQ8</accession>
<comment type="function">
    <text evidence="7 9">Excises uracil residues from the DNA which can arise as a result of misincorporation of dUMP residues by DNA polymerase or due to deamination of cytosine.</text>
</comment>
<dbReference type="SMART" id="SM00986">
    <property type="entry name" value="UDG"/>
    <property type="match status" value="1"/>
</dbReference>
<dbReference type="InterPro" id="IPR018085">
    <property type="entry name" value="Ura-DNA_Glyclase_AS"/>
</dbReference>
<dbReference type="VEuPathDB" id="MicrosporidiaDB:NAPIS_ORF02231"/>
<evidence type="ECO:0000259" key="10">
    <source>
        <dbReference type="SMART" id="SM00986"/>
    </source>
</evidence>
<dbReference type="EC" id="3.2.2.27" evidence="3 7"/>
<dbReference type="GO" id="GO:0005634">
    <property type="term" value="C:nucleus"/>
    <property type="evidence" value="ECO:0007669"/>
    <property type="project" value="UniProtKB-SubCell"/>
</dbReference>
<proteinExistence type="inferred from homology"/>
<comment type="subcellular location">
    <subcellularLocation>
        <location evidence="7">Mitochondrion</location>
    </subcellularLocation>
    <subcellularLocation>
        <location evidence="7">Nucleus</location>
    </subcellularLocation>
</comment>
<dbReference type="HAMAP" id="MF_00148">
    <property type="entry name" value="UDG"/>
    <property type="match status" value="1"/>
</dbReference>
<dbReference type="NCBIfam" id="TIGR00628">
    <property type="entry name" value="ung"/>
    <property type="match status" value="1"/>
</dbReference>
<dbReference type="Gene3D" id="3.40.470.10">
    <property type="entry name" value="Uracil-DNA glycosylase-like domain"/>
    <property type="match status" value="1"/>
</dbReference>
<dbReference type="InterPro" id="IPR002043">
    <property type="entry name" value="UDG_fam1"/>
</dbReference>
<name>T0MGQ8_9MICR</name>
<dbReference type="AlphaFoldDB" id="T0MGQ8"/>
<evidence type="ECO:0000256" key="6">
    <source>
        <dbReference type="ARBA" id="ARBA00023204"/>
    </source>
</evidence>
<comment type="similarity">
    <text evidence="2 7 9">Belongs to the uracil-DNA glycosylase (UDG) superfamily. UNG family.</text>
</comment>
<feature type="active site" description="Proton acceptor" evidence="7 8">
    <location>
        <position position="88"/>
    </location>
</feature>
<gene>
    <name evidence="7" type="primary">UNG1</name>
    <name evidence="11" type="ORF">NAPIS_ORF02231</name>
</gene>
<reference evidence="11 12" key="1">
    <citation type="journal article" date="2013" name="BMC Genomics">
        <title>Genome sequencing and comparative genomics of honey bee microsporidia, Nosema apis reveal novel insights into host-parasite interactions.</title>
        <authorList>
            <person name="Chen Yp."/>
            <person name="Pettis J.S."/>
            <person name="Zhao Y."/>
            <person name="Liu X."/>
            <person name="Tallon L.J."/>
            <person name="Sadzewicz L.D."/>
            <person name="Li R."/>
            <person name="Zheng H."/>
            <person name="Huang S."/>
            <person name="Zhang X."/>
            <person name="Hamilton M.C."/>
            <person name="Pernal S.F."/>
            <person name="Melathopoulos A.P."/>
            <person name="Yan X."/>
            <person name="Evans J.D."/>
        </authorList>
    </citation>
    <scope>NUCLEOTIDE SEQUENCE [LARGE SCALE GENOMIC DNA]</scope>
    <source>
        <strain evidence="11 12">BRL 01</strain>
    </source>
</reference>
<evidence type="ECO:0000256" key="3">
    <source>
        <dbReference type="ARBA" id="ARBA00012030"/>
    </source>
</evidence>
<dbReference type="InterPro" id="IPR036895">
    <property type="entry name" value="Uracil-DNA_glycosylase-like_sf"/>
</dbReference>
<keyword evidence="6 7" id="KW-0234">DNA repair</keyword>
<dbReference type="Proteomes" id="UP000053780">
    <property type="component" value="Unassembled WGS sequence"/>
</dbReference>
<dbReference type="GO" id="GO:0004844">
    <property type="term" value="F:uracil DNA N-glycosylase activity"/>
    <property type="evidence" value="ECO:0007669"/>
    <property type="project" value="UniProtKB-UniRule"/>
</dbReference>
<dbReference type="Pfam" id="PF03167">
    <property type="entry name" value="UDG"/>
    <property type="match status" value="1"/>
</dbReference>
<evidence type="ECO:0000313" key="12">
    <source>
        <dbReference type="Proteomes" id="UP000053780"/>
    </source>
</evidence>
<dbReference type="NCBIfam" id="NF003592">
    <property type="entry name" value="PRK05254.1-5"/>
    <property type="match status" value="1"/>
</dbReference>
<evidence type="ECO:0000313" key="11">
    <source>
        <dbReference type="EMBL" id="EQB60225.1"/>
    </source>
</evidence>
<feature type="domain" description="Uracil-DNA glycosylase-like" evidence="10">
    <location>
        <begin position="73"/>
        <end position="233"/>
    </location>
</feature>
<dbReference type="NCBIfam" id="NF003589">
    <property type="entry name" value="PRK05254.1-2"/>
    <property type="match status" value="1"/>
</dbReference>
<dbReference type="SUPFAM" id="SSF52141">
    <property type="entry name" value="Uracil-DNA glycosylase-like"/>
    <property type="match status" value="1"/>
</dbReference>
<dbReference type="CDD" id="cd10027">
    <property type="entry name" value="UDG-F1-like"/>
    <property type="match status" value="1"/>
</dbReference>
<protein>
    <recommendedName>
        <fullName evidence="3 7">Uracil-DNA glycosylase</fullName>
        <shortName evidence="7">UDG</shortName>
        <ecNumber evidence="3 7">3.2.2.27</ecNumber>
    </recommendedName>
</protein>
<dbReference type="HOGENOM" id="CLU_032162_3_0_1"/>
<keyword evidence="5 7" id="KW-0378">Hydrolase</keyword>
<dbReference type="SMART" id="SM00987">
    <property type="entry name" value="UreE_C"/>
    <property type="match status" value="1"/>
</dbReference>
<keyword evidence="4 7" id="KW-0227">DNA damage</keyword>
<dbReference type="PROSITE" id="PS00130">
    <property type="entry name" value="U_DNA_GLYCOSYLASE"/>
    <property type="match status" value="1"/>
</dbReference>
<evidence type="ECO:0000256" key="2">
    <source>
        <dbReference type="ARBA" id="ARBA00008184"/>
    </source>
</evidence>
<dbReference type="GO" id="GO:0005739">
    <property type="term" value="C:mitochondrion"/>
    <property type="evidence" value="ECO:0007669"/>
    <property type="project" value="UniProtKB-SubCell"/>
</dbReference>
<dbReference type="GO" id="GO:0097510">
    <property type="term" value="P:base-excision repair, AP site formation via deaminated base removal"/>
    <property type="evidence" value="ECO:0007669"/>
    <property type="project" value="TreeGrafter"/>
</dbReference>
<evidence type="ECO:0000256" key="1">
    <source>
        <dbReference type="ARBA" id="ARBA00001400"/>
    </source>
</evidence>
<dbReference type="OrthoDB" id="10031947at2759"/>
<keyword evidence="7" id="KW-0539">Nucleus</keyword>
<dbReference type="FunFam" id="3.40.470.10:FF:000001">
    <property type="entry name" value="Uracil-DNA glycosylase"/>
    <property type="match status" value="1"/>
</dbReference>
<evidence type="ECO:0000256" key="9">
    <source>
        <dbReference type="RuleBase" id="RU003780"/>
    </source>
</evidence>
<evidence type="ECO:0000256" key="8">
    <source>
        <dbReference type="PROSITE-ProRule" id="PRU10072"/>
    </source>
</evidence>
<organism evidence="11 12">
    <name type="scientific">Vairimorpha apis BRL 01</name>
    <dbReference type="NCBI Taxonomy" id="1037528"/>
    <lineage>
        <taxon>Eukaryota</taxon>
        <taxon>Fungi</taxon>
        <taxon>Fungi incertae sedis</taxon>
        <taxon>Microsporidia</taxon>
        <taxon>Nosematidae</taxon>
        <taxon>Vairimorpha</taxon>
    </lineage>
</organism>
<keyword evidence="7" id="KW-0496">Mitochondrion</keyword>
<dbReference type="PANTHER" id="PTHR11264:SF0">
    <property type="entry name" value="URACIL-DNA GLYCOSYLASE"/>
    <property type="match status" value="1"/>
</dbReference>
<evidence type="ECO:0000256" key="5">
    <source>
        <dbReference type="ARBA" id="ARBA00022801"/>
    </source>
</evidence>
<sequence length="245" mass="28352">MVTVLNETKKLCDFNLITNNCKCEICLIELLICEKWREILKDEFSKNYFLNLKKLLHSSPFFPETKNVFAFLNYFPIESTKIVIIGQDPYHGEGQATGLSFSVPKNKKIPPSLKNIFKELKDDIIGFKIPTHGNLEKWAMQGVLLINDVLTVEKNKPGSHSNYGWQFFTKSIIEKINLKCNNVVFMLWGRYAKSKAILIDCNRHLVLESAHPSPFSAKYFFNCKHFSKANKYLISHCKKPIVWNL</sequence>
<dbReference type="EMBL" id="KE647314">
    <property type="protein sequence ID" value="EQB60225.1"/>
    <property type="molecule type" value="Genomic_DNA"/>
</dbReference>
<comment type="catalytic activity">
    <reaction evidence="1 7 9">
        <text>Hydrolyzes single-stranded DNA or mismatched double-stranded DNA and polynucleotides, releasing free uracil.</text>
        <dbReference type="EC" id="3.2.2.27"/>
    </reaction>
</comment>